<sequence>MTDRTYPALPEGLALKLRAIEQLMEFDPNYLTSDECPYSTDLQGYLRRLFTPARTGREDSAGDVFTPGQDDNEQADSLIREIQNAINSMKRLQQDVDNSDDVGDRLNFLKNFGSLMDRFLSLKEKAQGIKQMFEFQRVVIQTMEQVLDKDGRLDFKKRLKEANLSLS</sequence>
<proteinExistence type="predicted"/>
<reference evidence="2" key="2">
    <citation type="submission" date="2021-08" db="EMBL/GenBank/DDBJ databases">
        <authorList>
            <person name="Tani A."/>
            <person name="Ola A."/>
            <person name="Ogura Y."/>
            <person name="Katsura K."/>
            <person name="Hayashi T."/>
        </authorList>
    </citation>
    <scope>NUCLEOTIDE SEQUENCE</scope>
    <source>
        <strain evidence="2">LMG 23639</strain>
    </source>
</reference>
<dbReference type="RefSeq" id="WP_238275753.1">
    <property type="nucleotide sequence ID" value="NZ_BPQR01000036.1"/>
</dbReference>
<dbReference type="EMBL" id="BPQR01000036">
    <property type="protein sequence ID" value="GJE06839.1"/>
    <property type="molecule type" value="Genomic_DNA"/>
</dbReference>
<keyword evidence="1" id="KW-0175">Coiled coil</keyword>
<protein>
    <submittedName>
        <fullName evidence="2">Uncharacterized protein</fullName>
    </submittedName>
</protein>
<comment type="caution">
    <text evidence="2">The sequence shown here is derived from an EMBL/GenBank/DDBJ whole genome shotgun (WGS) entry which is preliminary data.</text>
</comment>
<reference evidence="2" key="1">
    <citation type="journal article" date="2021" name="Front. Microbiol.">
        <title>Comprehensive Comparative Genomics and Phenotyping of Methylobacterium Species.</title>
        <authorList>
            <person name="Alessa O."/>
            <person name="Ogura Y."/>
            <person name="Fujitani Y."/>
            <person name="Takami H."/>
            <person name="Hayashi T."/>
            <person name="Sahin N."/>
            <person name="Tani A."/>
        </authorList>
    </citation>
    <scope>NUCLEOTIDE SEQUENCE</scope>
    <source>
        <strain evidence="2">LMG 23639</strain>
    </source>
</reference>
<accession>A0ABQ4SUF0</accession>
<evidence type="ECO:0000256" key="1">
    <source>
        <dbReference type="SAM" id="Coils"/>
    </source>
</evidence>
<feature type="coiled-coil region" evidence="1">
    <location>
        <begin position="72"/>
        <end position="102"/>
    </location>
</feature>
<name>A0ABQ4SUF0_9HYPH</name>
<evidence type="ECO:0000313" key="2">
    <source>
        <dbReference type="EMBL" id="GJE06839.1"/>
    </source>
</evidence>
<gene>
    <name evidence="2" type="ORF">AOPFMNJM_2161</name>
</gene>
<keyword evidence="3" id="KW-1185">Reference proteome</keyword>
<organism evidence="2 3">
    <name type="scientific">Methylobacterium jeotgali</name>
    <dbReference type="NCBI Taxonomy" id="381630"/>
    <lineage>
        <taxon>Bacteria</taxon>
        <taxon>Pseudomonadati</taxon>
        <taxon>Pseudomonadota</taxon>
        <taxon>Alphaproteobacteria</taxon>
        <taxon>Hyphomicrobiales</taxon>
        <taxon>Methylobacteriaceae</taxon>
        <taxon>Methylobacterium</taxon>
    </lineage>
</organism>
<evidence type="ECO:0000313" key="3">
    <source>
        <dbReference type="Proteomes" id="UP001055102"/>
    </source>
</evidence>
<dbReference type="Proteomes" id="UP001055102">
    <property type="component" value="Unassembled WGS sequence"/>
</dbReference>